<dbReference type="AlphaFoldDB" id="A0A251RMS5"/>
<reference evidence="3 5" key="1">
    <citation type="journal article" date="2017" name="Nature">
        <title>The sunflower genome provides insights into oil metabolism, flowering and Asterid evolution.</title>
        <authorList>
            <person name="Badouin H."/>
            <person name="Gouzy J."/>
            <person name="Grassa C.J."/>
            <person name="Murat F."/>
            <person name="Staton S.E."/>
            <person name="Cottret L."/>
            <person name="Lelandais-Briere C."/>
            <person name="Owens G.L."/>
            <person name="Carrere S."/>
            <person name="Mayjonade B."/>
            <person name="Legrand L."/>
            <person name="Gill N."/>
            <person name="Kane N.C."/>
            <person name="Bowers J.E."/>
            <person name="Hubner S."/>
            <person name="Bellec A."/>
            <person name="Berard A."/>
            <person name="Berges H."/>
            <person name="Blanchet N."/>
            <person name="Boniface M.C."/>
            <person name="Brunel D."/>
            <person name="Catrice O."/>
            <person name="Chaidir N."/>
            <person name="Claudel C."/>
            <person name="Donnadieu C."/>
            <person name="Faraut T."/>
            <person name="Fievet G."/>
            <person name="Helmstetter N."/>
            <person name="King M."/>
            <person name="Knapp S.J."/>
            <person name="Lai Z."/>
            <person name="Le Paslier M.C."/>
            <person name="Lippi Y."/>
            <person name="Lorenzon L."/>
            <person name="Mandel J.R."/>
            <person name="Marage G."/>
            <person name="Marchand G."/>
            <person name="Marquand E."/>
            <person name="Bret-Mestries E."/>
            <person name="Morien E."/>
            <person name="Nambeesan S."/>
            <person name="Nguyen T."/>
            <person name="Pegot-Espagnet P."/>
            <person name="Pouilly N."/>
            <person name="Raftis F."/>
            <person name="Sallet E."/>
            <person name="Schiex T."/>
            <person name="Thomas J."/>
            <person name="Vandecasteele C."/>
            <person name="Vares D."/>
            <person name="Vear F."/>
            <person name="Vautrin S."/>
            <person name="Crespi M."/>
            <person name="Mangin B."/>
            <person name="Burke J.M."/>
            <person name="Salse J."/>
            <person name="Munos S."/>
            <person name="Vincourt P."/>
            <person name="Rieseberg L.H."/>
            <person name="Langlade N.B."/>
        </authorList>
    </citation>
    <scope>NUCLEOTIDE SEQUENCE [LARGE SCALE GENOMIC DNA]</scope>
    <source>
        <strain evidence="5">cv. SF193</strain>
        <tissue evidence="3">Leaves</tissue>
    </source>
</reference>
<reference evidence="3" key="3">
    <citation type="submission" date="2020-06" db="EMBL/GenBank/DDBJ databases">
        <title>Helianthus annuus Genome sequencing and assembly Release 2.</title>
        <authorList>
            <person name="Gouzy J."/>
            <person name="Langlade N."/>
            <person name="Munos S."/>
        </authorList>
    </citation>
    <scope>NUCLEOTIDE SEQUENCE</scope>
    <source>
        <tissue evidence="3">Leaves</tissue>
    </source>
</reference>
<protein>
    <submittedName>
        <fullName evidence="3">Beta-glucosidase</fullName>
        <ecNumber evidence="3">3.2.1.21</ecNumber>
    </submittedName>
    <submittedName>
        <fullName evidence="4">Putative glycoside hydrolase family 1</fullName>
    </submittedName>
</protein>
<dbReference type="EC" id="3.2.1.21" evidence="3"/>
<dbReference type="PANTHER" id="PTHR10353:SF302">
    <property type="entry name" value="BETA-GLUCOSIDASE 40"/>
    <property type="match status" value="1"/>
</dbReference>
<keyword evidence="5" id="KW-1185">Reference proteome</keyword>
<dbReference type="InterPro" id="IPR001360">
    <property type="entry name" value="Glyco_hydro_1"/>
</dbReference>
<accession>A0A251RMS5</accession>
<evidence type="ECO:0000313" key="3">
    <source>
        <dbReference type="EMBL" id="KAF5754412.1"/>
    </source>
</evidence>
<keyword evidence="3" id="KW-0326">Glycosidase</keyword>
<evidence type="ECO:0000313" key="5">
    <source>
        <dbReference type="Proteomes" id="UP000215914"/>
    </source>
</evidence>
<sequence length="63" mass="7308">MPLSSGLVVFANREDGCNAKGYFAWSLLDNWEWAVGYSPRFGLYFLNYNDKLKRYAKDSAMLF</sequence>
<dbReference type="Gene3D" id="3.20.20.80">
    <property type="entry name" value="Glycosidases"/>
    <property type="match status" value="1"/>
</dbReference>
<proteinExistence type="inferred from homology"/>
<dbReference type="EMBL" id="CM007906">
    <property type="protein sequence ID" value="OTF85636.1"/>
    <property type="molecule type" value="Genomic_DNA"/>
</dbReference>
<dbReference type="Proteomes" id="UP000215914">
    <property type="component" value="Chromosome 17"/>
</dbReference>
<dbReference type="InterPro" id="IPR017853">
    <property type="entry name" value="GH"/>
</dbReference>
<dbReference type="GO" id="GO:0008422">
    <property type="term" value="F:beta-glucosidase activity"/>
    <property type="evidence" value="ECO:0007669"/>
    <property type="project" value="UniProtKB-EC"/>
</dbReference>
<dbReference type="Pfam" id="PF00232">
    <property type="entry name" value="Glyco_hydro_1"/>
    <property type="match status" value="1"/>
</dbReference>
<dbReference type="Gramene" id="mRNA:HanXRQr2_Chr17g0790851">
    <property type="protein sequence ID" value="CDS:HanXRQr2_Chr17g0790851.1"/>
    <property type="gene ID" value="HanXRQr2_Chr17g0790851"/>
</dbReference>
<name>A0A251RMS5_HELAN</name>
<comment type="similarity">
    <text evidence="1 2">Belongs to the glycosyl hydrolase 1 family.</text>
</comment>
<dbReference type="PANTHER" id="PTHR10353">
    <property type="entry name" value="GLYCOSYL HYDROLASE"/>
    <property type="match status" value="1"/>
</dbReference>
<dbReference type="OMA" id="DWEWVEG"/>
<organism evidence="4 5">
    <name type="scientific">Helianthus annuus</name>
    <name type="common">Common sunflower</name>
    <dbReference type="NCBI Taxonomy" id="4232"/>
    <lineage>
        <taxon>Eukaryota</taxon>
        <taxon>Viridiplantae</taxon>
        <taxon>Streptophyta</taxon>
        <taxon>Embryophyta</taxon>
        <taxon>Tracheophyta</taxon>
        <taxon>Spermatophyta</taxon>
        <taxon>Magnoliopsida</taxon>
        <taxon>eudicotyledons</taxon>
        <taxon>Gunneridae</taxon>
        <taxon>Pentapetalae</taxon>
        <taxon>asterids</taxon>
        <taxon>campanulids</taxon>
        <taxon>Asterales</taxon>
        <taxon>Asteraceae</taxon>
        <taxon>Asteroideae</taxon>
        <taxon>Heliantheae alliance</taxon>
        <taxon>Heliantheae</taxon>
        <taxon>Helianthus</taxon>
    </lineage>
</organism>
<dbReference type="InParanoid" id="A0A251RMS5"/>
<gene>
    <name evidence="4" type="ORF">HannXRQ_Chr17g0542041</name>
    <name evidence="3" type="ORF">HanXRQr2_Chr17g0790851</name>
</gene>
<dbReference type="GO" id="GO:0005975">
    <property type="term" value="P:carbohydrate metabolic process"/>
    <property type="evidence" value="ECO:0007669"/>
    <property type="project" value="InterPro"/>
</dbReference>
<dbReference type="PRINTS" id="PR00131">
    <property type="entry name" value="GLHYDRLASE1"/>
</dbReference>
<evidence type="ECO:0000313" key="4">
    <source>
        <dbReference type="EMBL" id="OTF85636.1"/>
    </source>
</evidence>
<evidence type="ECO:0000256" key="2">
    <source>
        <dbReference type="RuleBase" id="RU003690"/>
    </source>
</evidence>
<keyword evidence="4" id="KW-0378">Hydrolase</keyword>
<dbReference type="SUPFAM" id="SSF51445">
    <property type="entry name" value="(Trans)glycosidases"/>
    <property type="match status" value="1"/>
</dbReference>
<dbReference type="EMBL" id="MNCJ02000332">
    <property type="protein sequence ID" value="KAF5754412.1"/>
    <property type="molecule type" value="Genomic_DNA"/>
</dbReference>
<reference evidence="4" key="2">
    <citation type="submission" date="2017-02" db="EMBL/GenBank/DDBJ databases">
        <title>Sunflower complete genome.</title>
        <authorList>
            <person name="Langlade N."/>
            <person name="Munos S."/>
        </authorList>
    </citation>
    <scope>NUCLEOTIDE SEQUENCE [LARGE SCALE GENOMIC DNA]</scope>
    <source>
        <tissue evidence="4">Leaves</tissue>
    </source>
</reference>
<dbReference type="STRING" id="4232.A0A251RMS5"/>
<evidence type="ECO:0000256" key="1">
    <source>
        <dbReference type="ARBA" id="ARBA00010838"/>
    </source>
</evidence>